<reference evidence="3" key="1">
    <citation type="journal article" date="2021" name="PeerJ">
        <title>Extensive microbial diversity within the chicken gut microbiome revealed by metagenomics and culture.</title>
        <authorList>
            <person name="Gilroy R."/>
            <person name="Ravi A."/>
            <person name="Getino M."/>
            <person name="Pursley I."/>
            <person name="Horton D.L."/>
            <person name="Alikhan N.F."/>
            <person name="Baker D."/>
            <person name="Gharbi K."/>
            <person name="Hall N."/>
            <person name="Watson M."/>
            <person name="Adriaenssens E.M."/>
            <person name="Foster-Nyarko E."/>
            <person name="Jarju S."/>
            <person name="Secka A."/>
            <person name="Antonio M."/>
            <person name="Oren A."/>
            <person name="Chaudhuri R.R."/>
            <person name="La Ragione R."/>
            <person name="Hildebrand F."/>
            <person name="Pallen M.J."/>
        </authorList>
    </citation>
    <scope>NUCLEOTIDE SEQUENCE</scope>
    <source>
        <strain evidence="3">ChiSjej3B21-8574</strain>
    </source>
</reference>
<dbReference type="InterPro" id="IPR029063">
    <property type="entry name" value="SAM-dependent_MTases_sf"/>
</dbReference>
<organism evidence="3 4">
    <name type="scientific">Candidatus Anaerostipes avistercoris</name>
    <dbReference type="NCBI Taxonomy" id="2838462"/>
    <lineage>
        <taxon>Bacteria</taxon>
        <taxon>Bacillati</taxon>
        <taxon>Bacillota</taxon>
        <taxon>Clostridia</taxon>
        <taxon>Lachnospirales</taxon>
        <taxon>Lachnospiraceae</taxon>
        <taxon>Anaerostipes</taxon>
    </lineage>
</organism>
<dbReference type="AlphaFoldDB" id="A0A9D2PJ64"/>
<reference evidence="3" key="2">
    <citation type="submission" date="2021-04" db="EMBL/GenBank/DDBJ databases">
        <authorList>
            <person name="Gilroy R."/>
        </authorList>
    </citation>
    <scope>NUCLEOTIDE SEQUENCE</scope>
    <source>
        <strain evidence="3">ChiSjej3B21-8574</strain>
    </source>
</reference>
<dbReference type="Gene3D" id="2.20.25.110">
    <property type="entry name" value="S-adenosyl-L-methionine-dependent methyltransferases"/>
    <property type="match status" value="1"/>
</dbReference>
<protein>
    <submittedName>
        <fullName evidence="3">Class I SAM-dependent methyltransferase</fullName>
    </submittedName>
</protein>
<dbReference type="GO" id="GO:0008168">
    <property type="term" value="F:methyltransferase activity"/>
    <property type="evidence" value="ECO:0007669"/>
    <property type="project" value="UniProtKB-KW"/>
</dbReference>
<dbReference type="CDD" id="cd02440">
    <property type="entry name" value="AdoMet_MTases"/>
    <property type="match status" value="1"/>
</dbReference>
<dbReference type="InterPro" id="IPR041698">
    <property type="entry name" value="Methyltransf_25"/>
</dbReference>
<name>A0A9D2PJ64_9FIRM</name>
<keyword evidence="1" id="KW-0808">Transferase</keyword>
<keyword evidence="3" id="KW-0489">Methyltransferase</keyword>
<comment type="caution">
    <text evidence="3">The sequence shown here is derived from an EMBL/GenBank/DDBJ whole genome shotgun (WGS) entry which is preliminary data.</text>
</comment>
<feature type="domain" description="Methyltransferase" evidence="2">
    <location>
        <begin position="42"/>
        <end position="134"/>
    </location>
</feature>
<dbReference type="Gene3D" id="3.40.50.150">
    <property type="entry name" value="Vaccinia Virus protein VP39"/>
    <property type="match status" value="1"/>
</dbReference>
<evidence type="ECO:0000313" key="3">
    <source>
        <dbReference type="EMBL" id="HJC50405.1"/>
    </source>
</evidence>
<dbReference type="SUPFAM" id="SSF53335">
    <property type="entry name" value="S-adenosyl-L-methionine-dependent methyltransferases"/>
    <property type="match status" value="1"/>
</dbReference>
<dbReference type="Proteomes" id="UP000823904">
    <property type="component" value="Unassembled WGS sequence"/>
</dbReference>
<proteinExistence type="predicted"/>
<evidence type="ECO:0000313" key="4">
    <source>
        <dbReference type="Proteomes" id="UP000823904"/>
    </source>
</evidence>
<dbReference type="Pfam" id="PF13649">
    <property type="entry name" value="Methyltransf_25"/>
    <property type="match status" value="1"/>
</dbReference>
<evidence type="ECO:0000259" key="2">
    <source>
        <dbReference type="Pfam" id="PF13649"/>
    </source>
</evidence>
<dbReference type="EMBL" id="DWWD01000028">
    <property type="protein sequence ID" value="HJC50405.1"/>
    <property type="molecule type" value="Genomic_DNA"/>
</dbReference>
<gene>
    <name evidence="3" type="ORF">H9754_07560</name>
</gene>
<sequence>MESYTSFAAVYDEFMDQTPYDQWYRNVQKIFKKYGVPEQGSILELGCGTGKMTRRLAAGGYDVTAVDASQEMLEIAKNSGDDGILYVLQDMAELELPGRVDAAVSICDCMNYLLEEEQLLSAFSRVKKYLKPQGVFMFDMNSRYKYEQILAQNIFAEDREDASFIWNNFYDEEERINEYQLSLFIRNRQGTYDKFEEAHFQKAYDRVEICGLLRRAGFSQICVLDAETMGEPGETAQRLYYIAG</sequence>
<accession>A0A9D2PJ64</accession>
<dbReference type="PANTHER" id="PTHR43861">
    <property type="entry name" value="TRANS-ACONITATE 2-METHYLTRANSFERASE-RELATED"/>
    <property type="match status" value="1"/>
</dbReference>
<dbReference type="GO" id="GO:0032259">
    <property type="term" value="P:methylation"/>
    <property type="evidence" value="ECO:0007669"/>
    <property type="project" value="UniProtKB-KW"/>
</dbReference>
<evidence type="ECO:0000256" key="1">
    <source>
        <dbReference type="ARBA" id="ARBA00022679"/>
    </source>
</evidence>